<dbReference type="EMBL" id="JAAZON010000099">
    <property type="protein sequence ID" value="NMC62009.1"/>
    <property type="molecule type" value="Genomic_DNA"/>
</dbReference>
<evidence type="ECO:0000313" key="2">
    <source>
        <dbReference type="Proteomes" id="UP000524246"/>
    </source>
</evidence>
<proteinExistence type="predicted"/>
<accession>A0A7X9IJF2</accession>
<comment type="caution">
    <text evidence="1">The sequence shown here is derived from an EMBL/GenBank/DDBJ whole genome shotgun (WGS) entry which is preliminary data.</text>
</comment>
<gene>
    <name evidence="1" type="ORF">GYA55_02450</name>
</gene>
<evidence type="ECO:0000313" key="1">
    <source>
        <dbReference type="EMBL" id="NMC62009.1"/>
    </source>
</evidence>
<dbReference type="Proteomes" id="UP000524246">
    <property type="component" value="Unassembled WGS sequence"/>
</dbReference>
<protein>
    <submittedName>
        <fullName evidence="1">Uncharacterized protein</fullName>
    </submittedName>
</protein>
<sequence length="147" mass="15953">MNNSSNAINNPLSFETPDCIRCLRKKLNALGVAAFYMKDGEWMLSDFESDIPREDAEFQGTYLLKIGLPQIIANAENGLLLTGTESIQNSIPGINSLMNGTSIIGARTVFAGLGGVRFAWREDSQPFSSDELKILECFGECPPGCGV</sequence>
<organism evidence="1 2">
    <name type="scientific">SAR324 cluster bacterium</name>
    <dbReference type="NCBI Taxonomy" id="2024889"/>
    <lineage>
        <taxon>Bacteria</taxon>
        <taxon>Deltaproteobacteria</taxon>
        <taxon>SAR324 cluster</taxon>
    </lineage>
</organism>
<name>A0A7X9IJF2_9DELT</name>
<dbReference type="AlphaFoldDB" id="A0A7X9IJF2"/>
<reference evidence="1 2" key="1">
    <citation type="journal article" date="2020" name="Biotechnol. Biofuels">
        <title>New insights from the biogas microbiome by comprehensive genome-resolved metagenomics of nearly 1600 species originating from multiple anaerobic digesters.</title>
        <authorList>
            <person name="Campanaro S."/>
            <person name="Treu L."/>
            <person name="Rodriguez-R L.M."/>
            <person name="Kovalovszki A."/>
            <person name="Ziels R.M."/>
            <person name="Maus I."/>
            <person name="Zhu X."/>
            <person name="Kougias P.G."/>
            <person name="Basile A."/>
            <person name="Luo G."/>
            <person name="Schluter A."/>
            <person name="Konstantinidis K.T."/>
            <person name="Angelidaki I."/>
        </authorList>
    </citation>
    <scope>NUCLEOTIDE SEQUENCE [LARGE SCALE GENOMIC DNA]</scope>
    <source>
        <strain evidence="1">AS27yjCOA_65</strain>
    </source>
</reference>